<dbReference type="Proteomes" id="UP000746503">
    <property type="component" value="Unassembled WGS sequence"/>
</dbReference>
<feature type="compositionally biased region" description="Low complexity" evidence="4">
    <location>
        <begin position="16"/>
        <end position="30"/>
    </location>
</feature>
<feature type="region of interest" description="Disordered" evidence="4">
    <location>
        <begin position="1"/>
        <end position="30"/>
    </location>
</feature>
<dbReference type="Pfam" id="PF01370">
    <property type="entry name" value="Epimerase"/>
    <property type="match status" value="1"/>
</dbReference>
<evidence type="ECO:0000313" key="7">
    <source>
        <dbReference type="Proteomes" id="UP000746503"/>
    </source>
</evidence>
<accession>A0ABX1AFZ7</accession>
<name>A0ABX1AFZ7_9ACTN</name>
<gene>
    <name evidence="6" type="ORF">HCJ92_07355</name>
</gene>
<feature type="compositionally biased region" description="Basic and acidic residues" evidence="4">
    <location>
        <begin position="1"/>
        <end position="15"/>
    </location>
</feature>
<evidence type="ECO:0000256" key="1">
    <source>
        <dbReference type="ARBA" id="ARBA00007637"/>
    </source>
</evidence>
<evidence type="ECO:0000256" key="3">
    <source>
        <dbReference type="ARBA" id="ARBA00023027"/>
    </source>
</evidence>
<dbReference type="InterPro" id="IPR036291">
    <property type="entry name" value="NAD(P)-bd_dom_sf"/>
</dbReference>
<dbReference type="InterPro" id="IPR001509">
    <property type="entry name" value="Epimerase_deHydtase"/>
</dbReference>
<dbReference type="RefSeq" id="WP_167932636.1">
    <property type="nucleotide sequence ID" value="NZ_JAAVJB010000036.1"/>
</dbReference>
<sequence>MSDKRTARPESHRGPDTPGAAAPARAGERPGTVLLTGAAGRLGTALRAGLPTLGWGVRCLDRVAVPGEPDAVVAELDDEAALRQAARGTDAVVHLAGHPGERDFPELVRNNVLGSYHLYEAVRREGVPRVVAASSNHAVGFARCPDSGQPPIPANGPHRPDTFYGLTKCLGEDLAELYWARTGVETVSLRIGACYHRPRNARELSIWLSHGDLVRLVHAALTAPGVGHTVVNGVSDNTRGVLDLSGARRLGYRPLDDAEDHAAAVLTDDDPGWARPGTPPLGGDFMNMWGDWPPLPDQE</sequence>
<comment type="similarity">
    <text evidence="1">Belongs to the NAD(P)-dependent epimerase/dehydratase family.</text>
</comment>
<keyword evidence="2" id="KW-0560">Oxidoreductase</keyword>
<keyword evidence="7" id="KW-1185">Reference proteome</keyword>
<evidence type="ECO:0000256" key="4">
    <source>
        <dbReference type="SAM" id="MobiDB-lite"/>
    </source>
</evidence>
<dbReference type="PANTHER" id="PTHR43103:SF5">
    <property type="entry name" value="4-EPIMERASE, PUTATIVE (AFU_ORTHOLOGUE AFUA_7G00360)-RELATED"/>
    <property type="match status" value="1"/>
</dbReference>
<dbReference type="CDD" id="cd08946">
    <property type="entry name" value="SDR_e"/>
    <property type="match status" value="1"/>
</dbReference>
<protein>
    <submittedName>
        <fullName evidence="6">NAD(P)-dependent oxidoreductase</fullName>
    </submittedName>
</protein>
<dbReference type="EMBL" id="JAAVJB010000036">
    <property type="protein sequence ID" value="NJP66112.1"/>
    <property type="molecule type" value="Genomic_DNA"/>
</dbReference>
<keyword evidence="3" id="KW-0520">NAD</keyword>
<proteinExistence type="inferred from homology"/>
<evidence type="ECO:0000313" key="6">
    <source>
        <dbReference type="EMBL" id="NJP66112.1"/>
    </source>
</evidence>
<dbReference type="PANTHER" id="PTHR43103">
    <property type="entry name" value="NUCLEOSIDE-DIPHOSPHATE-SUGAR EPIMERASE"/>
    <property type="match status" value="1"/>
</dbReference>
<evidence type="ECO:0000256" key="2">
    <source>
        <dbReference type="ARBA" id="ARBA00023002"/>
    </source>
</evidence>
<dbReference type="SUPFAM" id="SSF51735">
    <property type="entry name" value="NAD(P)-binding Rossmann-fold domains"/>
    <property type="match status" value="1"/>
</dbReference>
<comment type="caution">
    <text evidence="6">The sequence shown here is derived from an EMBL/GenBank/DDBJ whole genome shotgun (WGS) entry which is preliminary data.</text>
</comment>
<reference evidence="6 7" key="1">
    <citation type="submission" date="2020-03" db="EMBL/GenBank/DDBJ databases">
        <title>Draft genome of Streptomyces sp. ventii, isolated from the Axial Seamount in the Pacific Ocean, and resequencing of the two type strains Streptomyces lonarensis strain NCL 716 and Streptomyces bohaiensis strain 11A07.</title>
        <authorList>
            <person name="Loughran R.M."/>
            <person name="Pfannmuller K.M."/>
            <person name="Wasson B.J."/>
            <person name="Deadmond M.C."/>
            <person name="Paddock B.E."/>
            <person name="Koyack M.J."/>
            <person name="Gallegos D.A."/>
            <person name="Mitchell E.A."/>
            <person name="Ushijima B."/>
            <person name="Saw J.H."/>
            <person name="Mcphail K.L."/>
            <person name="Videau P."/>
        </authorList>
    </citation>
    <scope>NUCLEOTIDE SEQUENCE [LARGE SCALE GENOMIC DNA]</scope>
    <source>
        <strain evidence="7">5675061</strain>
    </source>
</reference>
<evidence type="ECO:0000259" key="5">
    <source>
        <dbReference type="Pfam" id="PF01370"/>
    </source>
</evidence>
<organism evidence="6 7">
    <name type="scientific">Streptomyces spiramenti</name>
    <dbReference type="NCBI Taxonomy" id="2720606"/>
    <lineage>
        <taxon>Bacteria</taxon>
        <taxon>Bacillati</taxon>
        <taxon>Actinomycetota</taxon>
        <taxon>Actinomycetes</taxon>
        <taxon>Kitasatosporales</taxon>
        <taxon>Streptomycetaceae</taxon>
        <taxon>Streptomyces</taxon>
    </lineage>
</organism>
<feature type="domain" description="NAD-dependent epimerase/dehydratase" evidence="5">
    <location>
        <begin position="33"/>
        <end position="195"/>
    </location>
</feature>
<dbReference type="Gene3D" id="3.40.50.720">
    <property type="entry name" value="NAD(P)-binding Rossmann-like Domain"/>
    <property type="match status" value="1"/>
</dbReference>